<dbReference type="InParanoid" id="A0A0Q9WQ06"/>
<dbReference type="OrthoDB" id="429991at2759"/>
<evidence type="ECO:0000313" key="1">
    <source>
        <dbReference type="EMBL" id="KRF98292.1"/>
    </source>
</evidence>
<dbReference type="Proteomes" id="UP000007798">
    <property type="component" value="Unassembled WGS sequence"/>
</dbReference>
<sequence length="75" mass="8238">MGPGPGAYTLPSLIGSGGHRYSFGLKTDSRPLKPGPGPAAYKLDKLTRFGKSEGGQFSIMRREEMNKPYSVHHRY</sequence>
<dbReference type="InterPro" id="IPR010736">
    <property type="entry name" value="SHIPPO-rpt"/>
</dbReference>
<accession>A0A0Q9WQ06</accession>
<dbReference type="AlphaFoldDB" id="A0A0Q9WQ06"/>
<evidence type="ECO:0000313" key="2">
    <source>
        <dbReference type="Proteomes" id="UP000007798"/>
    </source>
</evidence>
<keyword evidence="2" id="KW-1185">Reference proteome</keyword>
<reference evidence="1 2" key="1">
    <citation type="journal article" date="2007" name="Nature">
        <title>Evolution of genes and genomes on the Drosophila phylogeny.</title>
        <authorList>
            <consortium name="Drosophila 12 Genomes Consortium"/>
            <person name="Clark A.G."/>
            <person name="Eisen M.B."/>
            <person name="Smith D.R."/>
            <person name="Bergman C.M."/>
            <person name="Oliver B."/>
            <person name="Markow T.A."/>
            <person name="Kaufman T.C."/>
            <person name="Kellis M."/>
            <person name="Gelbart W."/>
            <person name="Iyer V.N."/>
            <person name="Pollard D.A."/>
            <person name="Sackton T.B."/>
            <person name="Larracuente A.M."/>
            <person name="Singh N.D."/>
            <person name="Abad J.P."/>
            <person name="Abt D.N."/>
            <person name="Adryan B."/>
            <person name="Aguade M."/>
            <person name="Akashi H."/>
            <person name="Anderson W.W."/>
            <person name="Aquadro C.F."/>
            <person name="Ardell D.H."/>
            <person name="Arguello R."/>
            <person name="Artieri C.G."/>
            <person name="Barbash D.A."/>
            <person name="Barker D."/>
            <person name="Barsanti P."/>
            <person name="Batterham P."/>
            <person name="Batzoglou S."/>
            <person name="Begun D."/>
            <person name="Bhutkar A."/>
            <person name="Blanco E."/>
            <person name="Bosak S.A."/>
            <person name="Bradley R.K."/>
            <person name="Brand A.D."/>
            <person name="Brent M.R."/>
            <person name="Brooks A.N."/>
            <person name="Brown R.H."/>
            <person name="Butlin R.K."/>
            <person name="Caggese C."/>
            <person name="Calvi B.R."/>
            <person name="Bernardo de Carvalho A."/>
            <person name="Caspi A."/>
            <person name="Castrezana S."/>
            <person name="Celniker S.E."/>
            <person name="Chang J.L."/>
            <person name="Chapple C."/>
            <person name="Chatterji S."/>
            <person name="Chinwalla A."/>
            <person name="Civetta A."/>
            <person name="Clifton S.W."/>
            <person name="Comeron J.M."/>
            <person name="Costello J.C."/>
            <person name="Coyne J.A."/>
            <person name="Daub J."/>
            <person name="David R.G."/>
            <person name="Delcher A.L."/>
            <person name="Delehaunty K."/>
            <person name="Do C.B."/>
            <person name="Ebling H."/>
            <person name="Edwards K."/>
            <person name="Eickbush T."/>
            <person name="Evans J.D."/>
            <person name="Filipski A."/>
            <person name="Findeiss S."/>
            <person name="Freyhult E."/>
            <person name="Fulton L."/>
            <person name="Fulton R."/>
            <person name="Garcia A.C."/>
            <person name="Gardiner A."/>
            <person name="Garfield D.A."/>
            <person name="Garvin B.E."/>
            <person name="Gibson G."/>
            <person name="Gilbert D."/>
            <person name="Gnerre S."/>
            <person name="Godfrey J."/>
            <person name="Good R."/>
            <person name="Gotea V."/>
            <person name="Gravely B."/>
            <person name="Greenberg A.J."/>
            <person name="Griffiths-Jones S."/>
            <person name="Gross S."/>
            <person name="Guigo R."/>
            <person name="Gustafson E.A."/>
            <person name="Haerty W."/>
            <person name="Hahn M.W."/>
            <person name="Halligan D.L."/>
            <person name="Halpern A.L."/>
            <person name="Halter G.M."/>
            <person name="Han M.V."/>
            <person name="Heger A."/>
            <person name="Hillier L."/>
            <person name="Hinrichs A.S."/>
            <person name="Holmes I."/>
            <person name="Hoskins R.A."/>
            <person name="Hubisz M.J."/>
            <person name="Hultmark D."/>
            <person name="Huntley M.A."/>
            <person name="Jaffe D.B."/>
            <person name="Jagadeeshan S."/>
            <person name="Jeck W.R."/>
            <person name="Johnson J."/>
            <person name="Jones C.D."/>
            <person name="Jordan W.C."/>
            <person name="Karpen G.H."/>
            <person name="Kataoka E."/>
            <person name="Keightley P.D."/>
            <person name="Kheradpour P."/>
            <person name="Kirkness E.F."/>
            <person name="Koerich L.B."/>
            <person name="Kristiansen K."/>
            <person name="Kudrna D."/>
            <person name="Kulathinal R.J."/>
            <person name="Kumar S."/>
            <person name="Kwok R."/>
            <person name="Lander E."/>
            <person name="Langley C.H."/>
            <person name="Lapoint R."/>
            <person name="Lazzaro B.P."/>
            <person name="Lee S.J."/>
            <person name="Levesque L."/>
            <person name="Li R."/>
            <person name="Lin C.F."/>
            <person name="Lin M.F."/>
            <person name="Lindblad-Toh K."/>
            <person name="Llopart A."/>
            <person name="Long M."/>
            <person name="Low L."/>
            <person name="Lozovsky E."/>
            <person name="Lu J."/>
            <person name="Luo M."/>
            <person name="Machado C.A."/>
            <person name="Makalowski W."/>
            <person name="Marzo M."/>
            <person name="Matsuda M."/>
            <person name="Matzkin L."/>
            <person name="McAllister B."/>
            <person name="McBride C.S."/>
            <person name="McKernan B."/>
            <person name="McKernan K."/>
            <person name="Mendez-Lago M."/>
            <person name="Minx P."/>
            <person name="Mollenhauer M.U."/>
            <person name="Montooth K."/>
            <person name="Mount S.M."/>
            <person name="Mu X."/>
            <person name="Myers E."/>
            <person name="Negre B."/>
            <person name="Newfeld S."/>
            <person name="Nielsen R."/>
            <person name="Noor M.A."/>
            <person name="O'Grady P."/>
            <person name="Pachter L."/>
            <person name="Papaceit M."/>
            <person name="Parisi M.J."/>
            <person name="Parisi M."/>
            <person name="Parts L."/>
            <person name="Pedersen J.S."/>
            <person name="Pesole G."/>
            <person name="Phillippy A.M."/>
            <person name="Ponting C.P."/>
            <person name="Pop M."/>
            <person name="Porcelli D."/>
            <person name="Powell J.R."/>
            <person name="Prohaska S."/>
            <person name="Pruitt K."/>
            <person name="Puig M."/>
            <person name="Quesneville H."/>
            <person name="Ram K.R."/>
            <person name="Rand D."/>
            <person name="Rasmussen M.D."/>
            <person name="Reed L.K."/>
            <person name="Reenan R."/>
            <person name="Reily A."/>
            <person name="Remington K.A."/>
            <person name="Rieger T.T."/>
            <person name="Ritchie M.G."/>
            <person name="Robin C."/>
            <person name="Rogers Y.H."/>
            <person name="Rohde C."/>
            <person name="Rozas J."/>
            <person name="Rubenfield M.J."/>
            <person name="Ruiz A."/>
            <person name="Russo S."/>
            <person name="Salzberg S.L."/>
            <person name="Sanchez-Gracia A."/>
            <person name="Saranga D.J."/>
            <person name="Sato H."/>
            <person name="Schaeffer S.W."/>
            <person name="Schatz M.C."/>
            <person name="Schlenke T."/>
            <person name="Schwartz R."/>
            <person name="Segarra C."/>
            <person name="Singh R.S."/>
            <person name="Sirot L."/>
            <person name="Sirota M."/>
            <person name="Sisneros N.B."/>
            <person name="Smith C.D."/>
            <person name="Smith T.F."/>
            <person name="Spieth J."/>
            <person name="Stage D.E."/>
            <person name="Stark A."/>
            <person name="Stephan W."/>
            <person name="Strausberg R.L."/>
            <person name="Strempel S."/>
            <person name="Sturgill D."/>
            <person name="Sutton G."/>
            <person name="Sutton G.G."/>
            <person name="Tao W."/>
            <person name="Teichmann S."/>
            <person name="Tobari Y.N."/>
            <person name="Tomimura Y."/>
            <person name="Tsolas J.M."/>
            <person name="Valente V.L."/>
            <person name="Venter E."/>
            <person name="Venter J.C."/>
            <person name="Vicario S."/>
            <person name="Vieira F.G."/>
            <person name="Vilella A.J."/>
            <person name="Villasante A."/>
            <person name="Walenz B."/>
            <person name="Wang J."/>
            <person name="Wasserman M."/>
            <person name="Watts T."/>
            <person name="Wilson D."/>
            <person name="Wilson R.K."/>
            <person name="Wing R.A."/>
            <person name="Wolfner M.F."/>
            <person name="Wong A."/>
            <person name="Wong G.K."/>
            <person name="Wu C.I."/>
            <person name="Wu G."/>
            <person name="Yamamoto D."/>
            <person name="Yang H.P."/>
            <person name="Yang S.P."/>
            <person name="Yorke J.A."/>
            <person name="Yoshida K."/>
            <person name="Zdobnov E."/>
            <person name="Zhang P."/>
            <person name="Zhang Y."/>
            <person name="Zimin A.V."/>
            <person name="Baldwin J."/>
            <person name="Abdouelleil A."/>
            <person name="Abdulkadir J."/>
            <person name="Abebe A."/>
            <person name="Abera B."/>
            <person name="Abreu J."/>
            <person name="Acer S.C."/>
            <person name="Aftuck L."/>
            <person name="Alexander A."/>
            <person name="An P."/>
            <person name="Anderson E."/>
            <person name="Anderson S."/>
            <person name="Arachi H."/>
            <person name="Azer M."/>
            <person name="Bachantsang P."/>
            <person name="Barry A."/>
            <person name="Bayul T."/>
            <person name="Berlin A."/>
            <person name="Bessette D."/>
            <person name="Bloom T."/>
            <person name="Blye J."/>
            <person name="Boguslavskiy L."/>
            <person name="Bonnet C."/>
            <person name="Boukhgalter B."/>
            <person name="Bourzgui I."/>
            <person name="Brown A."/>
            <person name="Cahill P."/>
            <person name="Channer S."/>
            <person name="Cheshatsang Y."/>
            <person name="Chuda L."/>
            <person name="Citroen M."/>
            <person name="Collymore A."/>
            <person name="Cooke P."/>
            <person name="Costello M."/>
            <person name="D'Aco K."/>
            <person name="Daza R."/>
            <person name="De Haan G."/>
            <person name="DeGray S."/>
            <person name="DeMaso C."/>
            <person name="Dhargay N."/>
            <person name="Dooley K."/>
            <person name="Dooley E."/>
            <person name="Doricent M."/>
            <person name="Dorje P."/>
            <person name="Dorjee K."/>
            <person name="Dupes A."/>
            <person name="Elong R."/>
            <person name="Falk J."/>
            <person name="Farina A."/>
            <person name="Faro S."/>
            <person name="Ferguson D."/>
            <person name="Fisher S."/>
            <person name="Foley C.D."/>
            <person name="Franke A."/>
            <person name="Friedrich D."/>
            <person name="Gadbois L."/>
            <person name="Gearin G."/>
            <person name="Gearin C.R."/>
            <person name="Giannoukos G."/>
            <person name="Goode T."/>
            <person name="Graham J."/>
            <person name="Grandbois E."/>
            <person name="Grewal S."/>
            <person name="Gyaltsen K."/>
            <person name="Hafez N."/>
            <person name="Hagos B."/>
            <person name="Hall J."/>
            <person name="Henson C."/>
            <person name="Hollinger A."/>
            <person name="Honan T."/>
            <person name="Huard M.D."/>
            <person name="Hughes L."/>
            <person name="Hurhula B."/>
            <person name="Husby M.E."/>
            <person name="Kamat A."/>
            <person name="Kanga B."/>
            <person name="Kashin S."/>
            <person name="Khazanovich D."/>
            <person name="Kisner P."/>
            <person name="Lance K."/>
            <person name="Lara M."/>
            <person name="Lee W."/>
            <person name="Lennon N."/>
            <person name="Letendre F."/>
            <person name="LeVine R."/>
            <person name="Lipovsky A."/>
            <person name="Liu X."/>
            <person name="Liu J."/>
            <person name="Liu S."/>
            <person name="Lokyitsang T."/>
            <person name="Lokyitsang Y."/>
            <person name="Lubonja R."/>
            <person name="Lui A."/>
            <person name="MacDonald P."/>
            <person name="Magnisalis V."/>
            <person name="Maru K."/>
            <person name="Matthews C."/>
            <person name="McCusker W."/>
            <person name="McDonough S."/>
            <person name="Mehta T."/>
            <person name="Meldrim J."/>
            <person name="Meneus L."/>
            <person name="Mihai O."/>
            <person name="Mihalev A."/>
            <person name="Mihova T."/>
            <person name="Mittelman R."/>
            <person name="Mlenga V."/>
            <person name="Montmayeur A."/>
            <person name="Mulrain L."/>
            <person name="Navidi A."/>
            <person name="Naylor J."/>
            <person name="Negash T."/>
            <person name="Nguyen T."/>
            <person name="Nguyen N."/>
            <person name="Nicol R."/>
            <person name="Norbu C."/>
            <person name="Norbu N."/>
            <person name="Novod N."/>
            <person name="O'Neill B."/>
            <person name="Osman S."/>
            <person name="Markiewicz E."/>
            <person name="Oyono O.L."/>
            <person name="Patti C."/>
            <person name="Phunkhang P."/>
            <person name="Pierre F."/>
            <person name="Priest M."/>
            <person name="Raghuraman S."/>
            <person name="Rege F."/>
            <person name="Reyes R."/>
            <person name="Rise C."/>
            <person name="Rogov P."/>
            <person name="Ross K."/>
            <person name="Ryan E."/>
            <person name="Settipalli S."/>
            <person name="Shea T."/>
            <person name="Sherpa N."/>
            <person name="Shi L."/>
            <person name="Shih D."/>
            <person name="Sparrow T."/>
            <person name="Spaulding J."/>
            <person name="Stalker J."/>
            <person name="Stange-Thomann N."/>
            <person name="Stavropoulos S."/>
            <person name="Stone C."/>
            <person name="Strader C."/>
            <person name="Tesfaye S."/>
            <person name="Thomson T."/>
            <person name="Thoulutsang Y."/>
            <person name="Thoulutsang D."/>
            <person name="Topham K."/>
            <person name="Topping I."/>
            <person name="Tsamla T."/>
            <person name="Vassiliev H."/>
            <person name="Vo A."/>
            <person name="Wangchuk T."/>
            <person name="Wangdi T."/>
            <person name="Weiand M."/>
            <person name="Wilkinson J."/>
            <person name="Wilson A."/>
            <person name="Yadav S."/>
            <person name="Young G."/>
            <person name="Yu Q."/>
            <person name="Zembek L."/>
            <person name="Zhong D."/>
            <person name="Zimmer A."/>
            <person name="Zwirko Z."/>
            <person name="Jaffe D.B."/>
            <person name="Alvarez P."/>
            <person name="Brockman W."/>
            <person name="Butler J."/>
            <person name="Chin C."/>
            <person name="Gnerre S."/>
            <person name="Grabherr M."/>
            <person name="Kleber M."/>
            <person name="Mauceli E."/>
            <person name="MacCallum I."/>
        </authorList>
    </citation>
    <scope>NUCLEOTIDE SEQUENCE [LARGE SCALE GENOMIC DNA]</scope>
    <source>
        <strain evidence="2">Tucson 14030-0811.24</strain>
    </source>
</reference>
<organism evidence="1 2">
    <name type="scientific">Drosophila willistoni</name>
    <name type="common">Fruit fly</name>
    <dbReference type="NCBI Taxonomy" id="7260"/>
    <lineage>
        <taxon>Eukaryota</taxon>
        <taxon>Metazoa</taxon>
        <taxon>Ecdysozoa</taxon>
        <taxon>Arthropoda</taxon>
        <taxon>Hexapoda</taxon>
        <taxon>Insecta</taxon>
        <taxon>Pterygota</taxon>
        <taxon>Neoptera</taxon>
        <taxon>Endopterygota</taxon>
        <taxon>Diptera</taxon>
        <taxon>Brachycera</taxon>
        <taxon>Muscomorpha</taxon>
        <taxon>Ephydroidea</taxon>
        <taxon>Drosophilidae</taxon>
        <taxon>Drosophila</taxon>
        <taxon>Sophophora</taxon>
    </lineage>
</organism>
<dbReference type="STRING" id="7260.A0A0Q9WQ06"/>
<proteinExistence type="predicted"/>
<dbReference type="EMBL" id="CH963852">
    <property type="protein sequence ID" value="KRF98292.1"/>
    <property type="molecule type" value="Genomic_DNA"/>
</dbReference>
<dbReference type="Pfam" id="PF07004">
    <property type="entry name" value="SHIPPO-rpt"/>
    <property type="match status" value="2"/>
</dbReference>
<protein>
    <submittedName>
        <fullName evidence="1">Uncharacterized protein</fullName>
    </submittedName>
</protein>
<gene>
    <name evidence="1" type="primary">Dwil\GK27443</name>
    <name evidence="1" type="ORF">Dwil_GK27443</name>
</gene>
<name>A0A0Q9WQ06_DROWI</name>